<organism evidence="2">
    <name type="scientific">Ceramothamnion japonicum</name>
    <name type="common">Red alga</name>
    <name type="synonym">Ceramium japonicum</name>
    <dbReference type="NCBI Taxonomy" id="218448"/>
    <lineage>
        <taxon>Eukaryota</taxon>
        <taxon>Rhodophyta</taxon>
        <taxon>Florideophyceae</taxon>
        <taxon>Rhodymeniophycidae</taxon>
        <taxon>Ceramiales</taxon>
        <taxon>Ceramiaceae</taxon>
        <taxon>Ceramothamnion</taxon>
    </lineage>
</organism>
<keyword evidence="2" id="KW-0496">Mitochondrion</keyword>
<feature type="transmembrane region" description="Helical" evidence="1">
    <location>
        <begin position="7"/>
        <end position="29"/>
    </location>
</feature>
<protein>
    <submittedName>
        <fullName evidence="2">Uncharacterized protein</fullName>
    </submittedName>
</protein>
<geneLocation type="mitochondrion" evidence="2"/>
<reference evidence="2" key="1">
    <citation type="submission" date="2014-02" db="EMBL/GenBank/DDBJ databases">
        <title>Complete mitochondrion genomes reveal florideophycean red algal diversity.</title>
        <authorList>
            <person name="Yang E.C."/>
            <person name="Yoon H.S."/>
        </authorList>
    </citation>
    <scope>NUCLEOTIDE SEQUENCE</scope>
</reference>
<keyword evidence="1" id="KW-0472">Membrane</keyword>
<sequence>MLPLIDFLVYITYCHLLLLRVQFYILHFFTKKVQIIH</sequence>
<keyword evidence="1" id="KW-1133">Transmembrane helix</keyword>
<evidence type="ECO:0000256" key="1">
    <source>
        <dbReference type="SAM" id="Phobius"/>
    </source>
</evidence>
<evidence type="ECO:0000313" key="2">
    <source>
        <dbReference type="EMBL" id="AHX02429.1"/>
    </source>
</evidence>
<keyword evidence="1" id="KW-0812">Transmembrane</keyword>
<dbReference type="AlphaFoldDB" id="A0A0E3DBB4"/>
<gene>
    <name evidence="2" type="ORF">Cjap.mt.14</name>
</gene>
<accession>A0A0E3DBB4</accession>
<dbReference type="EMBL" id="KJ398159">
    <property type="protein sequence ID" value="AHX02429.1"/>
    <property type="molecule type" value="Genomic_DNA"/>
</dbReference>
<name>A0A0E3DBB4_CERJP</name>
<proteinExistence type="predicted"/>